<evidence type="ECO:0000256" key="7">
    <source>
        <dbReference type="ARBA" id="ARBA00022793"/>
    </source>
</evidence>
<name>A0A8H7ZS60_9FUNG</name>
<sequence length="279" mass="31253">MTLPGSLGVQQQLLEEEQQQHHYHHARTKKKRFFKGACDEAAASPLLAGRGGVHMLMPLLPHPLPLFTQGKATMMIDGKSFRDIDCNCWSPDQRIRECNETGVDPEHTLDLARYLNDHIAQTVAENPKRFIGTCSETGSSREAGLAYSLERKRDQAPELAVQELRRCVGLGLQGVQIGSHVNDWNLDAPELEPVFARIRSIIGDVAVRPDGAVCACRLPRVQAAEELNTAIFVHPWDMETKGRMKDYWFPWLIGMPCETTQAICSLIFGGVLERHPHLK</sequence>
<dbReference type="Proteomes" id="UP000673691">
    <property type="component" value="Unassembled WGS sequence"/>
</dbReference>
<reference evidence="13 14" key="1">
    <citation type="journal article" name="Sci. Rep.">
        <title>Genome-scale phylogenetic analyses confirm Olpidium as the closest living zoosporic fungus to the non-flagellated, terrestrial fungi.</title>
        <authorList>
            <person name="Chang Y."/>
            <person name="Rochon D."/>
            <person name="Sekimoto S."/>
            <person name="Wang Y."/>
            <person name="Chovatia M."/>
            <person name="Sandor L."/>
            <person name="Salamov A."/>
            <person name="Grigoriev I.V."/>
            <person name="Stajich J.E."/>
            <person name="Spatafora J.W."/>
        </authorList>
    </citation>
    <scope>NUCLEOTIDE SEQUENCE [LARGE SCALE GENOMIC DNA]</scope>
    <source>
        <strain evidence="13">S191</strain>
    </source>
</reference>
<proteinExistence type="inferred from homology"/>
<evidence type="ECO:0000256" key="4">
    <source>
        <dbReference type="ARBA" id="ARBA00012365"/>
    </source>
</evidence>
<evidence type="ECO:0000313" key="13">
    <source>
        <dbReference type="EMBL" id="KAG5458638.1"/>
    </source>
</evidence>
<dbReference type="OrthoDB" id="191270at2759"/>
<feature type="non-terminal residue" evidence="13">
    <location>
        <position position="279"/>
    </location>
</feature>
<evidence type="ECO:0000256" key="9">
    <source>
        <dbReference type="ARBA" id="ARBA00023239"/>
    </source>
</evidence>
<protein>
    <recommendedName>
        <fullName evidence="5">2-amino-3-carboxymuconate-6-semialdehyde decarboxylase</fullName>
        <ecNumber evidence="4">4.1.1.45</ecNumber>
    </recommendedName>
    <alternativeName>
        <fullName evidence="10">Picolinate carboxylase</fullName>
    </alternativeName>
</protein>
<keyword evidence="7 11" id="KW-0210">Decarboxylase</keyword>
<organism evidence="13 14">
    <name type="scientific">Olpidium bornovanus</name>
    <dbReference type="NCBI Taxonomy" id="278681"/>
    <lineage>
        <taxon>Eukaryota</taxon>
        <taxon>Fungi</taxon>
        <taxon>Fungi incertae sedis</taxon>
        <taxon>Olpidiomycota</taxon>
        <taxon>Olpidiomycotina</taxon>
        <taxon>Olpidiomycetes</taxon>
        <taxon>Olpidiales</taxon>
        <taxon>Olpidiaceae</taxon>
        <taxon>Olpidium</taxon>
    </lineage>
</organism>
<dbReference type="GO" id="GO:0005829">
    <property type="term" value="C:cytosol"/>
    <property type="evidence" value="ECO:0007669"/>
    <property type="project" value="TreeGrafter"/>
</dbReference>
<dbReference type="InterPro" id="IPR006680">
    <property type="entry name" value="Amidohydro-rel"/>
</dbReference>
<evidence type="ECO:0000256" key="11">
    <source>
        <dbReference type="RuleBase" id="RU366045"/>
    </source>
</evidence>
<evidence type="ECO:0000256" key="3">
    <source>
        <dbReference type="ARBA" id="ARBA00011245"/>
    </source>
</evidence>
<dbReference type="GO" id="GO:0019748">
    <property type="term" value="P:secondary metabolic process"/>
    <property type="evidence" value="ECO:0007669"/>
    <property type="project" value="TreeGrafter"/>
</dbReference>
<dbReference type="GO" id="GO:0001760">
    <property type="term" value="F:aminocarboxymuconate-semialdehyde decarboxylase activity"/>
    <property type="evidence" value="ECO:0007669"/>
    <property type="project" value="UniProtKB-EC"/>
</dbReference>
<dbReference type="InterPro" id="IPR032465">
    <property type="entry name" value="ACMSD"/>
</dbReference>
<evidence type="ECO:0000256" key="1">
    <source>
        <dbReference type="ARBA" id="ARBA00005079"/>
    </source>
</evidence>
<keyword evidence="14" id="KW-1185">Reference proteome</keyword>
<comment type="pathway">
    <text evidence="1">Secondary metabolite metabolism; quinolate metabolism.</text>
</comment>
<feature type="domain" description="Amidohydrolase-related" evidence="12">
    <location>
        <begin position="87"/>
        <end position="279"/>
    </location>
</feature>
<dbReference type="SUPFAM" id="SSF51556">
    <property type="entry name" value="Metallo-dependent hydrolases"/>
    <property type="match status" value="1"/>
</dbReference>
<dbReference type="PANTHER" id="PTHR21240">
    <property type="entry name" value="2-AMINO-3-CARBOXYLMUCONATE-6-SEMIALDEHYDE DECARBOXYLASE"/>
    <property type="match status" value="1"/>
</dbReference>
<dbReference type="Pfam" id="PF04909">
    <property type="entry name" value="Amidohydro_2"/>
    <property type="match status" value="1"/>
</dbReference>
<keyword evidence="8" id="KW-0862">Zinc</keyword>
<dbReference type="InterPro" id="IPR032466">
    <property type="entry name" value="Metal_Hydrolase"/>
</dbReference>
<keyword evidence="9 11" id="KW-0456">Lyase</keyword>
<dbReference type="AlphaFoldDB" id="A0A8H7ZS60"/>
<evidence type="ECO:0000313" key="14">
    <source>
        <dbReference type="Proteomes" id="UP000673691"/>
    </source>
</evidence>
<dbReference type="PANTHER" id="PTHR21240:SF27">
    <property type="entry name" value="2-AMINO-3-CARBOXYMUCONATE-6-SEMIALDEHYDE DECARBOXYLASE"/>
    <property type="match status" value="1"/>
</dbReference>
<evidence type="ECO:0000256" key="2">
    <source>
        <dbReference type="ARBA" id="ARBA00005871"/>
    </source>
</evidence>
<dbReference type="GO" id="GO:0046872">
    <property type="term" value="F:metal ion binding"/>
    <property type="evidence" value="ECO:0007669"/>
    <property type="project" value="UniProtKB-KW"/>
</dbReference>
<dbReference type="GO" id="GO:0016787">
    <property type="term" value="F:hydrolase activity"/>
    <property type="evidence" value="ECO:0007669"/>
    <property type="project" value="InterPro"/>
</dbReference>
<evidence type="ECO:0000256" key="5">
    <source>
        <dbReference type="ARBA" id="ARBA00021214"/>
    </source>
</evidence>
<dbReference type="EC" id="4.1.1.45" evidence="4"/>
<keyword evidence="6" id="KW-0479">Metal-binding</keyword>
<comment type="caution">
    <text evidence="13">The sequence shown here is derived from an EMBL/GenBank/DDBJ whole genome shotgun (WGS) entry which is preliminary data.</text>
</comment>
<evidence type="ECO:0000259" key="12">
    <source>
        <dbReference type="Pfam" id="PF04909"/>
    </source>
</evidence>
<evidence type="ECO:0000256" key="8">
    <source>
        <dbReference type="ARBA" id="ARBA00022833"/>
    </source>
</evidence>
<dbReference type="Gene3D" id="3.20.20.140">
    <property type="entry name" value="Metal-dependent hydrolases"/>
    <property type="match status" value="1"/>
</dbReference>
<evidence type="ECO:0000256" key="10">
    <source>
        <dbReference type="ARBA" id="ARBA00031120"/>
    </source>
</evidence>
<gene>
    <name evidence="13" type="ORF">BJ554DRAFT_1102</name>
</gene>
<comment type="similarity">
    <text evidence="2">Belongs to the metallo-dependent hydrolases superfamily. ACMSD family.</text>
</comment>
<dbReference type="EMBL" id="JAEFCI010008159">
    <property type="protein sequence ID" value="KAG5458638.1"/>
    <property type="molecule type" value="Genomic_DNA"/>
</dbReference>
<comment type="subunit">
    <text evidence="3">Monomer.</text>
</comment>
<accession>A0A8H7ZS60</accession>
<evidence type="ECO:0000256" key="6">
    <source>
        <dbReference type="ARBA" id="ARBA00022723"/>
    </source>
</evidence>